<dbReference type="OrthoDB" id="68373at2"/>
<reference evidence="1 2" key="1">
    <citation type="submission" date="2019-11" db="EMBL/GenBank/DDBJ databases">
        <authorList>
            <person name="Yuan L."/>
        </authorList>
    </citation>
    <scope>NUCLEOTIDE SEQUENCE [LARGE SCALE GENOMIC DNA]</scope>
    <source>
        <strain evidence="1 2">TRM43335</strain>
    </source>
</reference>
<evidence type="ECO:0000313" key="1">
    <source>
        <dbReference type="EMBL" id="MTE18962.1"/>
    </source>
</evidence>
<evidence type="ECO:0000313" key="2">
    <source>
        <dbReference type="Proteomes" id="UP000473014"/>
    </source>
</evidence>
<organism evidence="1 2">
    <name type="scientific">Streptomyces taklimakanensis</name>
    <dbReference type="NCBI Taxonomy" id="2569853"/>
    <lineage>
        <taxon>Bacteria</taxon>
        <taxon>Bacillati</taxon>
        <taxon>Actinomycetota</taxon>
        <taxon>Actinomycetes</taxon>
        <taxon>Kitasatosporales</taxon>
        <taxon>Streptomycetaceae</taxon>
        <taxon>Streptomyces</taxon>
    </lineage>
</organism>
<sequence length="159" mass="18413">MENQLWPYLSPSRPGWWLVGGVRGRVRRVVSEGGGRRESAGDPLVVVLDVLGNVDRIRRTLDNDVLMLVAEAHQHGASWTEIANRLYRTKQTVHQQYQHRLYACRTRELLRRDHQEAVRQAQVLCRQGDPEEMAESRAFLRRLRTVAERPVPTPSADRR</sequence>
<keyword evidence="2" id="KW-1185">Reference proteome</keyword>
<dbReference type="RefSeq" id="WP_155070447.1">
    <property type="nucleotide sequence ID" value="NZ_WIXO01000001.1"/>
</dbReference>
<dbReference type="EMBL" id="WIXO01000001">
    <property type="protein sequence ID" value="MTE18962.1"/>
    <property type="molecule type" value="Genomic_DNA"/>
</dbReference>
<comment type="caution">
    <text evidence="1">The sequence shown here is derived from an EMBL/GenBank/DDBJ whole genome shotgun (WGS) entry which is preliminary data.</text>
</comment>
<proteinExistence type="predicted"/>
<gene>
    <name evidence="1" type="ORF">F0L17_07415</name>
</gene>
<protein>
    <submittedName>
        <fullName evidence="1">Uncharacterized protein</fullName>
    </submittedName>
</protein>
<dbReference type="Proteomes" id="UP000473014">
    <property type="component" value="Unassembled WGS sequence"/>
</dbReference>
<dbReference type="AlphaFoldDB" id="A0A6G2BAN9"/>
<name>A0A6G2BAN9_9ACTN</name>
<accession>A0A6G2BAN9</accession>